<proteinExistence type="predicted"/>
<evidence type="ECO:0000256" key="3">
    <source>
        <dbReference type="ARBA" id="ARBA00022989"/>
    </source>
</evidence>
<evidence type="ECO:0000256" key="1">
    <source>
        <dbReference type="ARBA" id="ARBA00004141"/>
    </source>
</evidence>
<keyword evidence="6" id="KW-1185">Reference proteome</keyword>
<dbReference type="Pfam" id="PF05105">
    <property type="entry name" value="Phage_holin_4_1"/>
    <property type="match status" value="1"/>
</dbReference>
<gene>
    <name evidence="5" type="ORF">SpAn4DRAFT_3898</name>
</gene>
<dbReference type="Proteomes" id="UP000049855">
    <property type="component" value="Unassembled WGS sequence"/>
</dbReference>
<dbReference type="AlphaFoldDB" id="A0A0U1KWT9"/>
<protein>
    <recommendedName>
        <fullName evidence="7">Holin</fullName>
    </recommendedName>
</protein>
<evidence type="ECO:0000313" key="5">
    <source>
        <dbReference type="EMBL" id="CQR71393.1"/>
    </source>
</evidence>
<sequence length="171" mass="18492">MREIFENVLAAAKSAAVSIMDVAPVKATAAGALAFATGSHGTALMAFAILILIDLLTKYLSLSAQRLNDRNLPSGLWQCLIGIYAAFKDGYIKSELMKTKFAGKIILYMVLVSAAIQVDVMARGEDLFLKAAWYYLAGTEFISIAENLRDAGVQSLDPLLVFIRTRLGGLK</sequence>
<dbReference type="RefSeq" id="WP_021167491.1">
    <property type="nucleotide sequence ID" value="NZ_CTRP01000004.1"/>
</dbReference>
<evidence type="ECO:0008006" key="7">
    <source>
        <dbReference type="Google" id="ProtNLM"/>
    </source>
</evidence>
<keyword evidence="4" id="KW-0472">Membrane</keyword>
<evidence type="ECO:0000256" key="2">
    <source>
        <dbReference type="ARBA" id="ARBA00022692"/>
    </source>
</evidence>
<evidence type="ECO:0000313" key="6">
    <source>
        <dbReference type="Proteomes" id="UP000049855"/>
    </source>
</evidence>
<organism evidence="5 6">
    <name type="scientific">Sporomusa ovata</name>
    <dbReference type="NCBI Taxonomy" id="2378"/>
    <lineage>
        <taxon>Bacteria</taxon>
        <taxon>Bacillati</taxon>
        <taxon>Bacillota</taxon>
        <taxon>Negativicutes</taxon>
        <taxon>Selenomonadales</taxon>
        <taxon>Sporomusaceae</taxon>
        <taxon>Sporomusa</taxon>
    </lineage>
</organism>
<reference evidence="6" key="1">
    <citation type="submission" date="2015-03" db="EMBL/GenBank/DDBJ databases">
        <authorList>
            <person name="Nijsse Bart"/>
        </authorList>
    </citation>
    <scope>NUCLEOTIDE SEQUENCE [LARGE SCALE GENOMIC DNA]</scope>
</reference>
<keyword evidence="2" id="KW-0812">Transmembrane</keyword>
<dbReference type="InterPro" id="IPR006480">
    <property type="entry name" value="Phage_holin_4_1"/>
</dbReference>
<accession>A0A0U1KWT9</accession>
<keyword evidence="3" id="KW-1133">Transmembrane helix</keyword>
<dbReference type="GO" id="GO:0016020">
    <property type="term" value="C:membrane"/>
    <property type="evidence" value="ECO:0007669"/>
    <property type="project" value="UniProtKB-SubCell"/>
</dbReference>
<evidence type="ECO:0000256" key="4">
    <source>
        <dbReference type="ARBA" id="ARBA00023136"/>
    </source>
</evidence>
<name>A0A0U1KWT9_9FIRM</name>
<comment type="subcellular location">
    <subcellularLocation>
        <location evidence="1">Membrane</location>
        <topology evidence="1">Multi-pass membrane protein</topology>
    </subcellularLocation>
</comment>
<dbReference type="EMBL" id="CTRP01000004">
    <property type="protein sequence ID" value="CQR71393.1"/>
    <property type="molecule type" value="Genomic_DNA"/>
</dbReference>